<evidence type="ECO:0000313" key="2">
    <source>
        <dbReference type="Proteomes" id="UP000076447"/>
    </source>
</evidence>
<dbReference type="Proteomes" id="UP000076447">
    <property type="component" value="Unassembled WGS sequence"/>
</dbReference>
<dbReference type="EMBL" id="LRIE01000085">
    <property type="protein sequence ID" value="KZM33565.1"/>
    <property type="molecule type" value="Genomic_DNA"/>
</dbReference>
<dbReference type="PATRIC" id="fig|43678.3.peg.4056"/>
<accession>A0A163PW36</accession>
<name>A0A163PW36_9CELL</name>
<comment type="caution">
    <text evidence="1">The sequence shown here is derived from an EMBL/GenBank/DDBJ whole genome shotgun (WGS) entry which is preliminary data.</text>
</comment>
<gene>
    <name evidence="1" type="ORF">OJAG_38850</name>
</gene>
<evidence type="ECO:0000313" key="1">
    <source>
        <dbReference type="EMBL" id="KZM33565.1"/>
    </source>
</evidence>
<proteinExistence type="predicted"/>
<protein>
    <submittedName>
        <fullName evidence="1">Uncharacterized protein</fullName>
    </submittedName>
</protein>
<dbReference type="STRING" id="43678.OJAG_38850"/>
<reference evidence="1 2" key="1">
    <citation type="submission" date="2016-01" db="EMBL/GenBank/DDBJ databases">
        <title>Genome sequence of Oerskovia enterophila VJag, an agar and cellulose degrading bacterium.</title>
        <authorList>
            <person name="Poehlein A."/>
            <person name="Jag V."/>
            <person name="Bengelsdorf F."/>
            <person name="Duerre P."/>
            <person name="Daniel R."/>
        </authorList>
    </citation>
    <scope>NUCLEOTIDE SEQUENCE [LARGE SCALE GENOMIC DNA]</scope>
    <source>
        <strain evidence="1 2">VJag</strain>
    </source>
</reference>
<dbReference type="AlphaFoldDB" id="A0A163PW36"/>
<organism evidence="1 2">
    <name type="scientific">Oerskovia enterophila</name>
    <dbReference type="NCBI Taxonomy" id="43678"/>
    <lineage>
        <taxon>Bacteria</taxon>
        <taxon>Bacillati</taxon>
        <taxon>Actinomycetota</taxon>
        <taxon>Actinomycetes</taxon>
        <taxon>Micrococcales</taxon>
        <taxon>Cellulomonadaceae</taxon>
        <taxon>Oerskovia</taxon>
    </lineage>
</organism>
<sequence length="158" mass="17356">MAEQRQTTEAFTALQEACARENGYAVTTEIDGGVSIDLSSTPPEQQKAFATVLEGCYDNAVEQMGEQDFPTADVFYDRVVDTHGCLLAEGHSPSNPPSRETWIDSFNQADTVDVWSPYAALLEAEPAISEDEWYRLKSICVEDGIVYTTEFAGDMPNG</sequence>